<dbReference type="EMBL" id="JAUSUT010000001">
    <property type="protein sequence ID" value="MDQ0380073.1"/>
    <property type="molecule type" value="Genomic_DNA"/>
</dbReference>
<comment type="similarity">
    <text evidence="5">Belongs to the creatininase superfamily.</text>
</comment>
<sequence>MNLADLAWPELGERRLLAVPLGAVEQHGPHLPYTVDTEIAVELCRRLGQARPEVVVAPALPYGSSGEHAGFPGTLSIGQEATELVVTELVRSADAFAGVLLVSAHGGNAFPLHRAVKRLRYEGRNVRAWSPDGPADDSHAGRLETSVMLALRPESVRTQRFEAGNTAPLPELIGRLRSEGVRGVSPNGVLGDPRGASAEAGRAALSRWTEALLDVAATLARDGIMEQSVHETPVTKR</sequence>
<dbReference type="Gene3D" id="3.40.50.10310">
    <property type="entry name" value="Creatininase"/>
    <property type="match status" value="1"/>
</dbReference>
<dbReference type="Proteomes" id="UP001229651">
    <property type="component" value="Unassembled WGS sequence"/>
</dbReference>
<keyword evidence="2" id="KW-0479">Metal-binding</keyword>
<evidence type="ECO:0000256" key="4">
    <source>
        <dbReference type="ARBA" id="ARBA00022833"/>
    </source>
</evidence>
<reference evidence="6 7" key="1">
    <citation type="submission" date="2023-07" db="EMBL/GenBank/DDBJ databases">
        <title>Sequencing the genomes of 1000 actinobacteria strains.</title>
        <authorList>
            <person name="Klenk H.-P."/>
        </authorList>
    </citation>
    <scope>NUCLEOTIDE SEQUENCE [LARGE SCALE GENOMIC DNA]</scope>
    <source>
        <strain evidence="6 7">DSM 45805</strain>
    </source>
</reference>
<accession>A0ABU0EXL5</accession>
<dbReference type="SUPFAM" id="SSF102215">
    <property type="entry name" value="Creatininase"/>
    <property type="match status" value="1"/>
</dbReference>
<protein>
    <submittedName>
        <fullName evidence="6">Creatinine amidohydrolase</fullName>
        <ecNumber evidence="6">3.5.2.10</ecNumber>
    </submittedName>
</protein>
<evidence type="ECO:0000256" key="2">
    <source>
        <dbReference type="ARBA" id="ARBA00022723"/>
    </source>
</evidence>
<dbReference type="Pfam" id="PF02633">
    <property type="entry name" value="Creatininase"/>
    <property type="match status" value="1"/>
</dbReference>
<dbReference type="InterPro" id="IPR024087">
    <property type="entry name" value="Creatininase-like_sf"/>
</dbReference>
<dbReference type="RefSeq" id="WP_306993791.1">
    <property type="nucleotide sequence ID" value="NZ_JAUSUT010000001.1"/>
</dbReference>
<dbReference type="InterPro" id="IPR003785">
    <property type="entry name" value="Creatininase/forma_Hydrolase"/>
</dbReference>
<dbReference type="PANTHER" id="PTHR35005:SF1">
    <property type="entry name" value="2-AMINO-5-FORMYLAMINO-6-RIBOSYLAMINOPYRIMIDIN-4(3H)-ONE 5'-MONOPHOSPHATE DEFORMYLASE"/>
    <property type="match status" value="1"/>
</dbReference>
<keyword evidence="3 6" id="KW-0378">Hydrolase</keyword>
<evidence type="ECO:0000256" key="5">
    <source>
        <dbReference type="ARBA" id="ARBA00024029"/>
    </source>
</evidence>
<dbReference type="InterPro" id="IPR023871">
    <property type="entry name" value="MftE"/>
</dbReference>
<comment type="cofactor">
    <cofactor evidence="1">
        <name>Zn(2+)</name>
        <dbReference type="ChEBI" id="CHEBI:29105"/>
    </cofactor>
</comment>
<keyword evidence="7" id="KW-1185">Reference proteome</keyword>
<dbReference type="EC" id="3.5.2.10" evidence="6"/>
<evidence type="ECO:0000313" key="6">
    <source>
        <dbReference type="EMBL" id="MDQ0380073.1"/>
    </source>
</evidence>
<comment type="caution">
    <text evidence="6">The sequence shown here is derived from an EMBL/GenBank/DDBJ whole genome shotgun (WGS) entry which is preliminary data.</text>
</comment>
<evidence type="ECO:0000256" key="1">
    <source>
        <dbReference type="ARBA" id="ARBA00001947"/>
    </source>
</evidence>
<evidence type="ECO:0000313" key="7">
    <source>
        <dbReference type="Proteomes" id="UP001229651"/>
    </source>
</evidence>
<dbReference type="PANTHER" id="PTHR35005">
    <property type="entry name" value="3-DEHYDRO-SCYLLO-INOSOSE HYDROLASE"/>
    <property type="match status" value="1"/>
</dbReference>
<evidence type="ECO:0000256" key="3">
    <source>
        <dbReference type="ARBA" id="ARBA00022801"/>
    </source>
</evidence>
<name>A0ABU0EXL5_9PSEU</name>
<organism evidence="6 7">
    <name type="scientific">Amycolatopsis thermophila</name>
    <dbReference type="NCBI Taxonomy" id="206084"/>
    <lineage>
        <taxon>Bacteria</taxon>
        <taxon>Bacillati</taxon>
        <taxon>Actinomycetota</taxon>
        <taxon>Actinomycetes</taxon>
        <taxon>Pseudonocardiales</taxon>
        <taxon>Pseudonocardiaceae</taxon>
        <taxon>Amycolatopsis</taxon>
    </lineage>
</organism>
<proteinExistence type="inferred from homology"/>
<dbReference type="GO" id="GO:0047789">
    <property type="term" value="F:creatininase activity"/>
    <property type="evidence" value="ECO:0007669"/>
    <property type="project" value="UniProtKB-EC"/>
</dbReference>
<gene>
    <name evidence="6" type="ORF">FB470_004067</name>
</gene>
<keyword evidence="4" id="KW-0862">Zinc</keyword>
<dbReference type="NCBIfam" id="TIGR03964">
    <property type="entry name" value="mycofact_creat"/>
    <property type="match status" value="1"/>
</dbReference>